<evidence type="ECO:0000256" key="2">
    <source>
        <dbReference type="SAM" id="Phobius"/>
    </source>
</evidence>
<dbReference type="AlphaFoldDB" id="A0A7J5E001"/>
<dbReference type="Proteomes" id="UP000449906">
    <property type="component" value="Unassembled WGS sequence"/>
</dbReference>
<keyword evidence="2" id="KW-1133">Transmembrane helix</keyword>
<feature type="transmembrane region" description="Helical" evidence="2">
    <location>
        <begin position="241"/>
        <end position="265"/>
    </location>
</feature>
<evidence type="ECO:0008006" key="5">
    <source>
        <dbReference type="Google" id="ProtNLM"/>
    </source>
</evidence>
<sequence>MSQTATPQAAPPPPPPSAAVAAPAPVPATTAVAQAEPSYVDTPALLNRWQLIGMSVAIVFGLVSALVQFVGWQADGRAAADTEQLVRIQKIQASLLNADALSTNAFLVGGLENTEQREQYDASIASALTEIAAAAEAQQADQKLLAELNQQVNDYVANIAQARANNRQGFPVGAAYQNLASDQLRAEATPRLEALVKANNDRAEDAMGGQHPFWLLGLGILALAALWWLNRELAQAFRRRINKGVAIGAAIVAGVTLVTVAGAWIRDSSNDSLRDGAFADAVSAATARTAANDAKANESLRLIKRGSGAANETEWEQKAQVVDKNAPDQLLGDWSTYTDRHAQIVKLDTDNDWEGAVRLATTADKKTGSTVPFEDFDKALEGAIKKDSDKAVDDLSSGRWLALVLSGLTVLLGVGAAISVARGIGVRRREFS</sequence>
<comment type="caution">
    <text evidence="3">The sequence shown here is derived from an EMBL/GenBank/DDBJ whole genome shotgun (WGS) entry which is preliminary data.</text>
</comment>
<protein>
    <recommendedName>
        <fullName evidence="5">Secreted protein</fullName>
    </recommendedName>
</protein>
<dbReference type="EMBL" id="WBVM01000001">
    <property type="protein sequence ID" value="KAB2811611.1"/>
    <property type="molecule type" value="Genomic_DNA"/>
</dbReference>
<accession>A0A7J5E001</accession>
<gene>
    <name evidence="3" type="ORF">F9L07_07025</name>
</gene>
<name>A0A7J5E001_NOCSI</name>
<keyword evidence="2" id="KW-0812">Transmembrane</keyword>
<organism evidence="3 4">
    <name type="scientific">Nocardioides simplex</name>
    <name type="common">Arthrobacter simplex</name>
    <dbReference type="NCBI Taxonomy" id="2045"/>
    <lineage>
        <taxon>Bacteria</taxon>
        <taxon>Bacillati</taxon>
        <taxon>Actinomycetota</taxon>
        <taxon>Actinomycetes</taxon>
        <taxon>Propionibacteriales</taxon>
        <taxon>Nocardioidaceae</taxon>
        <taxon>Pimelobacter</taxon>
    </lineage>
</organism>
<feature type="transmembrane region" description="Helical" evidence="2">
    <location>
        <begin position="400"/>
        <end position="421"/>
    </location>
</feature>
<evidence type="ECO:0000313" key="3">
    <source>
        <dbReference type="EMBL" id="KAB2811611.1"/>
    </source>
</evidence>
<evidence type="ECO:0000313" key="4">
    <source>
        <dbReference type="Proteomes" id="UP000449906"/>
    </source>
</evidence>
<proteinExistence type="predicted"/>
<reference evidence="3 4" key="1">
    <citation type="submission" date="2019-09" db="EMBL/GenBank/DDBJ databases">
        <title>Pimelobacter sp. isolated from Paulinella.</title>
        <authorList>
            <person name="Jeong S.E."/>
        </authorList>
    </citation>
    <scope>NUCLEOTIDE SEQUENCE [LARGE SCALE GENOMIC DNA]</scope>
    <source>
        <strain evidence="3 4">Pch-N</strain>
    </source>
</reference>
<feature type="transmembrane region" description="Helical" evidence="2">
    <location>
        <begin position="51"/>
        <end position="72"/>
    </location>
</feature>
<feature type="region of interest" description="Disordered" evidence="1">
    <location>
        <begin position="1"/>
        <end position="22"/>
    </location>
</feature>
<feature type="transmembrane region" description="Helical" evidence="2">
    <location>
        <begin position="211"/>
        <end position="229"/>
    </location>
</feature>
<evidence type="ECO:0000256" key="1">
    <source>
        <dbReference type="SAM" id="MobiDB-lite"/>
    </source>
</evidence>
<keyword evidence="2" id="KW-0472">Membrane</keyword>
<dbReference type="RefSeq" id="WP_151579069.1">
    <property type="nucleotide sequence ID" value="NZ_WBVM01000001.1"/>
</dbReference>